<protein>
    <recommendedName>
        <fullName evidence="4">DUF4358 domain-containing protein</fullName>
    </recommendedName>
</protein>
<feature type="chain" id="PRO_5030037931" description="DUF4358 domain-containing protein" evidence="1">
    <location>
        <begin position="23"/>
        <end position="159"/>
    </location>
</feature>
<feature type="signal peptide" evidence="1">
    <location>
        <begin position="1"/>
        <end position="22"/>
    </location>
</feature>
<proteinExistence type="predicted"/>
<dbReference type="OrthoDB" id="1859840at2"/>
<organism evidence="2 3">
    <name type="scientific">Anaerotruncus colihominis</name>
    <dbReference type="NCBI Taxonomy" id="169435"/>
    <lineage>
        <taxon>Bacteria</taxon>
        <taxon>Bacillati</taxon>
        <taxon>Bacillota</taxon>
        <taxon>Clostridia</taxon>
        <taxon>Eubacteriales</taxon>
        <taxon>Oscillospiraceae</taxon>
        <taxon>Anaerotruncus</taxon>
    </lineage>
</organism>
<comment type="caution">
    <text evidence="2">The sequence shown here is derived from an EMBL/GenBank/DDBJ whole genome shotgun (WGS) entry which is preliminary data.</text>
</comment>
<dbReference type="PROSITE" id="PS51257">
    <property type="entry name" value="PROKAR_LIPOPROTEIN"/>
    <property type="match status" value="1"/>
</dbReference>
<accession>A0A1Y4N045</accession>
<evidence type="ECO:0000313" key="3">
    <source>
        <dbReference type="Proteomes" id="UP000196386"/>
    </source>
</evidence>
<dbReference type="Proteomes" id="UP000196386">
    <property type="component" value="Unassembled WGS sequence"/>
</dbReference>
<evidence type="ECO:0008006" key="4">
    <source>
        <dbReference type="Google" id="ProtNLM"/>
    </source>
</evidence>
<reference evidence="3" key="1">
    <citation type="submission" date="2017-04" db="EMBL/GenBank/DDBJ databases">
        <title>Function of individual gut microbiota members based on whole genome sequencing of pure cultures obtained from chicken caecum.</title>
        <authorList>
            <person name="Medvecky M."/>
            <person name="Cejkova D."/>
            <person name="Polansky O."/>
            <person name="Karasova D."/>
            <person name="Kubasova T."/>
            <person name="Cizek A."/>
            <person name="Rychlik I."/>
        </authorList>
    </citation>
    <scope>NUCLEOTIDE SEQUENCE [LARGE SCALE GENOMIC DNA]</scope>
    <source>
        <strain evidence="3">An175</strain>
    </source>
</reference>
<evidence type="ECO:0000313" key="2">
    <source>
        <dbReference type="EMBL" id="OUP69621.1"/>
    </source>
</evidence>
<dbReference type="InterPro" id="IPR025648">
    <property type="entry name" value="DUF4358"/>
</dbReference>
<evidence type="ECO:0000256" key="1">
    <source>
        <dbReference type="SAM" id="SignalP"/>
    </source>
</evidence>
<dbReference type="AlphaFoldDB" id="A0A1Y4N045"/>
<keyword evidence="1" id="KW-0732">Signal</keyword>
<sequence>MYQMMKRWIAAALAAVCAFSMAACGGKSGGKEPAAADVVQAVAQGLTFKDTMMTVDQDVFYNFYDIDAQKVADVSMYTSSSRATAEEVTVIRMKDAADIQLAQDAIAARIEDQKRSYESYMPDEMPKINNAAVYTHGSYAILVVADDTSGAEKTFEAQF</sequence>
<dbReference type="EMBL" id="NFKP01000008">
    <property type="protein sequence ID" value="OUP69621.1"/>
    <property type="molecule type" value="Genomic_DNA"/>
</dbReference>
<dbReference type="Pfam" id="PF14270">
    <property type="entry name" value="DUF4358"/>
    <property type="match status" value="1"/>
</dbReference>
<gene>
    <name evidence="2" type="ORF">B5F11_08225</name>
</gene>
<name>A0A1Y4N045_9FIRM</name>